<dbReference type="InterPro" id="IPR036628">
    <property type="entry name" value="Clp_N_dom_sf"/>
</dbReference>
<comment type="caution">
    <text evidence="3">The sequence shown here is derived from an EMBL/GenBank/DDBJ whole genome shotgun (WGS) entry which is preliminary data.</text>
</comment>
<dbReference type="SUPFAM" id="SSF81923">
    <property type="entry name" value="Double Clp-N motif"/>
    <property type="match status" value="1"/>
</dbReference>
<dbReference type="Gene3D" id="1.10.1780.10">
    <property type="entry name" value="Clp, N-terminal domain"/>
    <property type="match status" value="1"/>
</dbReference>
<evidence type="ECO:0000256" key="1">
    <source>
        <dbReference type="PROSITE-ProRule" id="PRU01251"/>
    </source>
</evidence>
<evidence type="ECO:0000313" key="3">
    <source>
        <dbReference type="EMBL" id="MBD2293590.1"/>
    </source>
</evidence>
<dbReference type="AlphaFoldDB" id="A0A926WGB1"/>
<dbReference type="Pfam" id="PF02861">
    <property type="entry name" value="Clp_N"/>
    <property type="match status" value="1"/>
</dbReference>
<gene>
    <name evidence="3" type="ORF">H6G06_08830</name>
</gene>
<accession>A0A926WGB1</accession>
<sequence>MMNKQIDTEHLLLALLAEGEGVAIRVLDNLGVELSNLEDFILEIIAP</sequence>
<dbReference type="Proteomes" id="UP000662185">
    <property type="component" value="Unassembled WGS sequence"/>
</dbReference>
<protein>
    <recommendedName>
        <fullName evidence="2">Clp R domain-containing protein</fullName>
    </recommendedName>
</protein>
<evidence type="ECO:0000313" key="4">
    <source>
        <dbReference type="Proteomes" id="UP000662185"/>
    </source>
</evidence>
<organism evidence="3 4">
    <name type="scientific">Anabaena sphaerica FACHB-251</name>
    <dbReference type="NCBI Taxonomy" id="2692883"/>
    <lineage>
        <taxon>Bacteria</taxon>
        <taxon>Bacillati</taxon>
        <taxon>Cyanobacteriota</taxon>
        <taxon>Cyanophyceae</taxon>
        <taxon>Nostocales</taxon>
        <taxon>Nostocaceae</taxon>
        <taxon>Anabaena</taxon>
    </lineage>
</organism>
<dbReference type="InterPro" id="IPR004176">
    <property type="entry name" value="Clp_R_N"/>
</dbReference>
<name>A0A926WGB1_9NOST</name>
<evidence type="ECO:0000259" key="2">
    <source>
        <dbReference type="PROSITE" id="PS51903"/>
    </source>
</evidence>
<feature type="domain" description="Clp R" evidence="2">
    <location>
        <begin position="1"/>
        <end position="47"/>
    </location>
</feature>
<proteinExistence type="predicted"/>
<dbReference type="EMBL" id="JACJQU010000003">
    <property type="protein sequence ID" value="MBD2293590.1"/>
    <property type="molecule type" value="Genomic_DNA"/>
</dbReference>
<keyword evidence="1" id="KW-0677">Repeat</keyword>
<reference evidence="4" key="1">
    <citation type="journal article" date="2020" name="ISME J.">
        <title>Comparative genomics reveals insights into cyanobacterial evolution and habitat adaptation.</title>
        <authorList>
            <person name="Chen M.Y."/>
            <person name="Teng W.K."/>
            <person name="Zhao L."/>
            <person name="Hu C.X."/>
            <person name="Zhou Y.K."/>
            <person name="Han B.P."/>
            <person name="Song L.R."/>
            <person name="Shu W.S."/>
        </authorList>
    </citation>
    <scope>NUCLEOTIDE SEQUENCE [LARGE SCALE GENOMIC DNA]</scope>
    <source>
        <strain evidence="4">FACHB-251</strain>
    </source>
</reference>
<keyword evidence="4" id="KW-1185">Reference proteome</keyword>
<dbReference type="PROSITE" id="PS51903">
    <property type="entry name" value="CLP_R"/>
    <property type="match status" value="1"/>
</dbReference>